<gene>
    <name evidence="4" type="ORF">FB458_2049</name>
</gene>
<name>A0A542E0S2_9MICO</name>
<keyword evidence="5" id="KW-1185">Reference proteome</keyword>
<evidence type="ECO:0000256" key="1">
    <source>
        <dbReference type="ARBA" id="ARBA00010088"/>
    </source>
</evidence>
<dbReference type="GO" id="GO:0006508">
    <property type="term" value="P:proteolysis"/>
    <property type="evidence" value="ECO:0007669"/>
    <property type="project" value="InterPro"/>
</dbReference>
<evidence type="ECO:0000256" key="2">
    <source>
        <dbReference type="ARBA" id="ARBA00022801"/>
    </source>
</evidence>
<evidence type="ECO:0000313" key="5">
    <source>
        <dbReference type="Proteomes" id="UP000317893"/>
    </source>
</evidence>
<proteinExistence type="inferred from homology"/>
<dbReference type="InterPro" id="IPR050266">
    <property type="entry name" value="AB_hydrolase_sf"/>
</dbReference>
<evidence type="ECO:0000313" key="4">
    <source>
        <dbReference type="EMBL" id="TQJ08948.1"/>
    </source>
</evidence>
<dbReference type="InterPro" id="IPR029058">
    <property type="entry name" value="AB_hydrolase_fold"/>
</dbReference>
<sequence>MTRTPFTAPTDVGDLGGYVTGSGPRVLVLHGGPGLDMASVDPAVDELAQRYEVACFQQRGLTPSTSEGEYSISEAVQDVGSVLDALGWDRAYLLGHSWGGHLAAHCAVGLADRLDGVVLSDPLGAVGDGGMEAFGAEMVARVPEEHRARVAELEEKDEAGTSTDEENLESLSLYWASYFADPSTAPPMPTGLRVSTRASHGLWPDILDRLPELEAALPSIRVPVGVLVGERSPMPTTAGSDTADRIPGAWTMVVPGAGHLPWYEAPGCMLAVMDRLVAGRG</sequence>
<dbReference type="Pfam" id="PF12697">
    <property type="entry name" value="Abhydrolase_6"/>
    <property type="match status" value="1"/>
</dbReference>
<comment type="similarity">
    <text evidence="1">Belongs to the peptidase S33 family.</text>
</comment>
<dbReference type="PANTHER" id="PTHR43798:SF31">
    <property type="entry name" value="AB HYDROLASE SUPERFAMILY PROTEIN YCLE"/>
    <property type="match status" value="1"/>
</dbReference>
<reference evidence="4 5" key="1">
    <citation type="submission" date="2019-06" db="EMBL/GenBank/DDBJ databases">
        <title>Sequencing the genomes of 1000 actinobacteria strains.</title>
        <authorList>
            <person name="Klenk H.-P."/>
        </authorList>
    </citation>
    <scope>NUCLEOTIDE SEQUENCE [LARGE SCALE GENOMIC DNA]</scope>
    <source>
        <strain evidence="4 5">DSM 18607</strain>
    </source>
</reference>
<protein>
    <submittedName>
        <fullName evidence="4">Pimeloyl-ACP methyl ester carboxylesterase</fullName>
    </submittedName>
</protein>
<dbReference type="SUPFAM" id="SSF53474">
    <property type="entry name" value="alpha/beta-Hydrolases"/>
    <property type="match status" value="1"/>
</dbReference>
<dbReference type="EMBL" id="VFMN01000001">
    <property type="protein sequence ID" value="TQJ08948.1"/>
    <property type="molecule type" value="Genomic_DNA"/>
</dbReference>
<dbReference type="GO" id="GO:0016020">
    <property type="term" value="C:membrane"/>
    <property type="evidence" value="ECO:0007669"/>
    <property type="project" value="TreeGrafter"/>
</dbReference>
<comment type="caution">
    <text evidence="4">The sequence shown here is derived from an EMBL/GenBank/DDBJ whole genome shotgun (WGS) entry which is preliminary data.</text>
</comment>
<dbReference type="Gene3D" id="3.40.50.1820">
    <property type="entry name" value="alpha/beta hydrolase"/>
    <property type="match status" value="1"/>
</dbReference>
<dbReference type="Proteomes" id="UP000317893">
    <property type="component" value="Unassembled WGS sequence"/>
</dbReference>
<dbReference type="InterPro" id="IPR000073">
    <property type="entry name" value="AB_hydrolase_1"/>
</dbReference>
<accession>A0A542E0S2</accession>
<dbReference type="AlphaFoldDB" id="A0A542E0S2"/>
<keyword evidence="2" id="KW-0378">Hydrolase</keyword>
<evidence type="ECO:0000259" key="3">
    <source>
        <dbReference type="Pfam" id="PF12697"/>
    </source>
</evidence>
<dbReference type="RefSeq" id="WP_141848392.1">
    <property type="nucleotide sequence ID" value="NZ_BAAAPR010000005.1"/>
</dbReference>
<dbReference type="OrthoDB" id="9796770at2"/>
<dbReference type="PRINTS" id="PR00793">
    <property type="entry name" value="PROAMNOPTASE"/>
</dbReference>
<dbReference type="GO" id="GO:0004177">
    <property type="term" value="F:aminopeptidase activity"/>
    <property type="evidence" value="ECO:0007669"/>
    <property type="project" value="UniProtKB-EC"/>
</dbReference>
<feature type="domain" description="AB hydrolase-1" evidence="3">
    <location>
        <begin position="26"/>
        <end position="266"/>
    </location>
</feature>
<dbReference type="PANTHER" id="PTHR43798">
    <property type="entry name" value="MONOACYLGLYCEROL LIPASE"/>
    <property type="match status" value="1"/>
</dbReference>
<dbReference type="InterPro" id="IPR002410">
    <property type="entry name" value="Peptidase_S33"/>
</dbReference>
<organism evidence="4 5">
    <name type="scientific">Lapillicoccus jejuensis</name>
    <dbReference type="NCBI Taxonomy" id="402171"/>
    <lineage>
        <taxon>Bacteria</taxon>
        <taxon>Bacillati</taxon>
        <taxon>Actinomycetota</taxon>
        <taxon>Actinomycetes</taxon>
        <taxon>Micrococcales</taxon>
        <taxon>Intrasporangiaceae</taxon>
        <taxon>Lapillicoccus</taxon>
    </lineage>
</organism>